<dbReference type="VEuPathDB" id="FungiDB:VP01_4244g1"/>
<protein>
    <recommendedName>
        <fullName evidence="4">Peptidase A2 domain-containing protein</fullName>
    </recommendedName>
</protein>
<dbReference type="PROSITE" id="PS50175">
    <property type="entry name" value="ASP_PROT_RETROV"/>
    <property type="match status" value="1"/>
</dbReference>
<evidence type="ECO:0000256" key="1">
    <source>
        <dbReference type="ARBA" id="ARBA00022801"/>
    </source>
</evidence>
<dbReference type="Proteomes" id="UP000037035">
    <property type="component" value="Unassembled WGS sequence"/>
</dbReference>
<keyword evidence="2" id="KW-0175">Coiled coil</keyword>
<sequence length="575" mass="64640">MGYKNVNADSRNPLWNVISTEMQWDTKDGKGLIPKPDKLKEYVEASLSILALGVSTLGATTKVEMESESTRKLTQLQEEINKLRTELNTLQNTRALPPHFSLPRKPAVGPRPMGKGTYQRPQIQCYYCKEAAHTVMFCPHLKADLDKKLLFKQGPNYYYPNQEPIPSDGSESIQDLVRNYAEKAKVQEDEKKANAMEWQPMEAPLMKIPTTSLISTNKWEMWSPLEMHHGEDDEDNHVGFGLQQSQRLGNKRKEKEKAEESVPGKTSESTGKSLTVPPNQEANKKLPVAKKRRPSYPGVWVEGDSDDESSDASGNQEPAKNPGKKPEKSVEEKLVKDSEGQVVDKGKVGGGLRKKIVKQSFTLTFEEILLIAPKFIQEQQNLCTEEVKLAEHSQNSGRCNWSDFIEDDYIGEECHRSCGKSLTYACPQGFVNLTINGRKLRALVDSGAKLNIMPEEVALRLESPTREIRMNIMGIGGHSSPVVGLAEGISFKIDTKDRKAANFFIVWGKVYTVLGRPFLADHKVRLELSQSRGEILSYELWDGGRLCIPICSPEVPRWEMAPPRWLIEKCSNSIQ</sequence>
<evidence type="ECO:0000256" key="3">
    <source>
        <dbReference type="SAM" id="MobiDB-lite"/>
    </source>
</evidence>
<organism evidence="5 6">
    <name type="scientific">Puccinia sorghi</name>
    <dbReference type="NCBI Taxonomy" id="27349"/>
    <lineage>
        <taxon>Eukaryota</taxon>
        <taxon>Fungi</taxon>
        <taxon>Dikarya</taxon>
        <taxon>Basidiomycota</taxon>
        <taxon>Pucciniomycotina</taxon>
        <taxon>Pucciniomycetes</taxon>
        <taxon>Pucciniales</taxon>
        <taxon>Pucciniaceae</taxon>
        <taxon>Puccinia</taxon>
    </lineage>
</organism>
<name>A0A0L6USF0_9BASI</name>
<feature type="region of interest" description="Disordered" evidence="3">
    <location>
        <begin position="96"/>
        <end position="115"/>
    </location>
</feature>
<dbReference type="Gene3D" id="2.40.70.10">
    <property type="entry name" value="Acid Proteases"/>
    <property type="match status" value="1"/>
</dbReference>
<dbReference type="Pfam" id="PF13650">
    <property type="entry name" value="Asp_protease_2"/>
    <property type="match status" value="1"/>
</dbReference>
<dbReference type="OrthoDB" id="2507637at2759"/>
<feature type="domain" description="Peptidase A2" evidence="4">
    <location>
        <begin position="440"/>
        <end position="477"/>
    </location>
</feature>
<proteinExistence type="predicted"/>
<comment type="caution">
    <text evidence="5">The sequence shown here is derived from an EMBL/GenBank/DDBJ whole genome shotgun (WGS) entry which is preliminary data.</text>
</comment>
<dbReference type="InterPro" id="IPR001995">
    <property type="entry name" value="Peptidase_A2_cat"/>
</dbReference>
<accession>A0A0L6USF0</accession>
<dbReference type="CDD" id="cd00303">
    <property type="entry name" value="retropepsin_like"/>
    <property type="match status" value="1"/>
</dbReference>
<evidence type="ECO:0000259" key="4">
    <source>
        <dbReference type="PROSITE" id="PS50175"/>
    </source>
</evidence>
<feature type="compositionally biased region" description="Basic and acidic residues" evidence="3">
    <location>
        <begin position="324"/>
        <end position="344"/>
    </location>
</feature>
<reference evidence="5 6" key="1">
    <citation type="submission" date="2015-08" db="EMBL/GenBank/DDBJ databases">
        <title>Next Generation Sequencing and Analysis of the Genome of Puccinia sorghi L Schw, the Causal Agent of Maize Common Rust.</title>
        <authorList>
            <person name="Rochi L."/>
            <person name="Burguener G."/>
            <person name="Darino M."/>
            <person name="Turjanski A."/>
            <person name="Kreff E."/>
            <person name="Dieguez M.J."/>
            <person name="Sacco F."/>
        </authorList>
    </citation>
    <scope>NUCLEOTIDE SEQUENCE [LARGE SCALE GENOMIC DNA]</scope>
    <source>
        <strain evidence="5 6">RO10H11247</strain>
    </source>
</reference>
<feature type="compositionally biased region" description="Basic and acidic residues" evidence="3">
    <location>
        <begin position="251"/>
        <end position="262"/>
    </location>
</feature>
<dbReference type="GO" id="GO:0004190">
    <property type="term" value="F:aspartic-type endopeptidase activity"/>
    <property type="evidence" value="ECO:0007669"/>
    <property type="project" value="InterPro"/>
</dbReference>
<dbReference type="SUPFAM" id="SSF50630">
    <property type="entry name" value="Acid proteases"/>
    <property type="match status" value="1"/>
</dbReference>
<feature type="compositionally biased region" description="Polar residues" evidence="3">
    <location>
        <begin position="264"/>
        <end position="281"/>
    </location>
</feature>
<keyword evidence="1" id="KW-0378">Hydrolase</keyword>
<dbReference type="GO" id="GO:0006508">
    <property type="term" value="P:proteolysis"/>
    <property type="evidence" value="ECO:0007669"/>
    <property type="project" value="InterPro"/>
</dbReference>
<dbReference type="AlphaFoldDB" id="A0A0L6USF0"/>
<evidence type="ECO:0000256" key="2">
    <source>
        <dbReference type="SAM" id="Coils"/>
    </source>
</evidence>
<dbReference type="EMBL" id="LAVV01009329">
    <property type="protein sequence ID" value="KNZ50775.1"/>
    <property type="molecule type" value="Genomic_DNA"/>
</dbReference>
<evidence type="ECO:0000313" key="5">
    <source>
        <dbReference type="EMBL" id="KNZ50775.1"/>
    </source>
</evidence>
<evidence type="ECO:0000313" key="6">
    <source>
        <dbReference type="Proteomes" id="UP000037035"/>
    </source>
</evidence>
<feature type="coiled-coil region" evidence="2">
    <location>
        <begin position="66"/>
        <end position="93"/>
    </location>
</feature>
<feature type="region of interest" description="Disordered" evidence="3">
    <location>
        <begin position="245"/>
        <end position="344"/>
    </location>
</feature>
<dbReference type="InterPro" id="IPR021109">
    <property type="entry name" value="Peptidase_aspartic_dom_sf"/>
</dbReference>
<gene>
    <name evidence="5" type="ORF">VP01_4244g1</name>
</gene>
<keyword evidence="6" id="KW-1185">Reference proteome</keyword>